<dbReference type="EMBL" id="KB467965">
    <property type="protein sequence ID" value="PCH39201.1"/>
    <property type="molecule type" value="Genomic_DNA"/>
</dbReference>
<dbReference type="Proteomes" id="UP000218811">
    <property type="component" value="Unassembled WGS sequence"/>
</dbReference>
<protein>
    <submittedName>
        <fullName evidence="1">Uncharacterized protein</fullName>
    </submittedName>
</protein>
<evidence type="ECO:0000313" key="2">
    <source>
        <dbReference type="Proteomes" id="UP000218811"/>
    </source>
</evidence>
<dbReference type="AlphaFoldDB" id="A0A2H3JBB6"/>
<keyword evidence="2" id="KW-1185">Reference proteome</keyword>
<reference evidence="1 2" key="1">
    <citation type="journal article" date="2012" name="Science">
        <title>The Paleozoic origin of enzymatic lignin decomposition reconstructed from 31 fungal genomes.</title>
        <authorList>
            <person name="Floudas D."/>
            <person name="Binder M."/>
            <person name="Riley R."/>
            <person name="Barry K."/>
            <person name="Blanchette R.A."/>
            <person name="Henrissat B."/>
            <person name="Martinez A.T."/>
            <person name="Otillar R."/>
            <person name="Spatafora J.W."/>
            <person name="Yadav J.S."/>
            <person name="Aerts A."/>
            <person name="Benoit I."/>
            <person name="Boyd A."/>
            <person name="Carlson A."/>
            <person name="Copeland A."/>
            <person name="Coutinho P.M."/>
            <person name="de Vries R.P."/>
            <person name="Ferreira P."/>
            <person name="Findley K."/>
            <person name="Foster B."/>
            <person name="Gaskell J."/>
            <person name="Glotzer D."/>
            <person name="Gorecki P."/>
            <person name="Heitman J."/>
            <person name="Hesse C."/>
            <person name="Hori C."/>
            <person name="Igarashi K."/>
            <person name="Jurgens J.A."/>
            <person name="Kallen N."/>
            <person name="Kersten P."/>
            <person name="Kohler A."/>
            <person name="Kuees U."/>
            <person name="Kumar T.K.A."/>
            <person name="Kuo A."/>
            <person name="LaButti K."/>
            <person name="Larrondo L.F."/>
            <person name="Lindquist E."/>
            <person name="Ling A."/>
            <person name="Lombard V."/>
            <person name="Lucas S."/>
            <person name="Lundell T."/>
            <person name="Martin R."/>
            <person name="McLaughlin D.J."/>
            <person name="Morgenstern I."/>
            <person name="Morin E."/>
            <person name="Murat C."/>
            <person name="Nagy L.G."/>
            <person name="Nolan M."/>
            <person name="Ohm R.A."/>
            <person name="Patyshakuliyeva A."/>
            <person name="Rokas A."/>
            <person name="Ruiz-Duenas F.J."/>
            <person name="Sabat G."/>
            <person name="Salamov A."/>
            <person name="Samejima M."/>
            <person name="Schmutz J."/>
            <person name="Slot J.C."/>
            <person name="St John F."/>
            <person name="Stenlid J."/>
            <person name="Sun H."/>
            <person name="Sun S."/>
            <person name="Syed K."/>
            <person name="Tsang A."/>
            <person name="Wiebenga A."/>
            <person name="Young D."/>
            <person name="Pisabarro A."/>
            <person name="Eastwood D.C."/>
            <person name="Martin F."/>
            <person name="Cullen D."/>
            <person name="Grigoriev I.V."/>
            <person name="Hibbett D.S."/>
        </authorList>
    </citation>
    <scope>NUCLEOTIDE SEQUENCE [LARGE SCALE GENOMIC DNA]</scope>
    <source>
        <strain evidence="1 2">MD-104</strain>
    </source>
</reference>
<organism evidence="1 2">
    <name type="scientific">Wolfiporia cocos (strain MD-104)</name>
    <name type="common">Brown rot fungus</name>
    <dbReference type="NCBI Taxonomy" id="742152"/>
    <lineage>
        <taxon>Eukaryota</taxon>
        <taxon>Fungi</taxon>
        <taxon>Dikarya</taxon>
        <taxon>Basidiomycota</taxon>
        <taxon>Agaricomycotina</taxon>
        <taxon>Agaricomycetes</taxon>
        <taxon>Polyporales</taxon>
        <taxon>Phaeolaceae</taxon>
        <taxon>Wolfiporia</taxon>
    </lineage>
</organism>
<proteinExistence type="predicted"/>
<accession>A0A2H3JBB6</accession>
<gene>
    <name evidence="1" type="ORF">WOLCODRAFT_158742</name>
</gene>
<evidence type="ECO:0000313" key="1">
    <source>
        <dbReference type="EMBL" id="PCH39201.1"/>
    </source>
</evidence>
<sequence>MEHNEPLFYPNFSDEDEKQDLKQYNTVSTFEDEPFTFDFDPNLFEIVDDSSTMASSSTLASREDHIAPVLPQAESRELVGSTAKEDNMVIMASHMQKDEQEDIPINLYQSDIDKFEAFLKSGLVEFIDQL</sequence>
<name>A0A2H3JBB6_WOLCO</name>